<reference evidence="2 3" key="1">
    <citation type="submission" date="2011-11" db="EMBL/GenBank/DDBJ databases">
        <title>Whole genome shotgun sequence of Gordonia amarae NBRC 15530.</title>
        <authorList>
            <person name="Takarada H."/>
            <person name="Hosoyama A."/>
            <person name="Tsuchikane K."/>
            <person name="Katsumata H."/>
            <person name="Yamazaki S."/>
            <person name="Fujita N."/>
        </authorList>
    </citation>
    <scope>NUCLEOTIDE SEQUENCE [LARGE SCALE GENOMIC DNA]</scope>
    <source>
        <strain evidence="2 3">NBRC 15530</strain>
    </source>
</reference>
<name>G7GLY8_9ACTN</name>
<proteinExistence type="predicted"/>
<dbReference type="OrthoDB" id="3268451at2"/>
<dbReference type="RefSeq" id="WP_005184040.1">
    <property type="nucleotide sequence ID" value="NZ_BAED01000020.1"/>
</dbReference>
<dbReference type="Proteomes" id="UP000006023">
    <property type="component" value="Unassembled WGS sequence"/>
</dbReference>
<accession>G7GLY8</accession>
<keyword evidence="3" id="KW-1185">Reference proteome</keyword>
<dbReference type="EMBL" id="BAED01000020">
    <property type="protein sequence ID" value="GAB04613.1"/>
    <property type="molecule type" value="Genomic_DNA"/>
</dbReference>
<evidence type="ECO:0000259" key="1">
    <source>
        <dbReference type="Pfam" id="PF20103"/>
    </source>
</evidence>
<dbReference type="Pfam" id="PF20103">
    <property type="entry name" value="DUF6493"/>
    <property type="match status" value="1"/>
</dbReference>
<organism evidence="2 3">
    <name type="scientific">Gordonia amarae NBRC 15530</name>
    <dbReference type="NCBI Taxonomy" id="1075090"/>
    <lineage>
        <taxon>Bacteria</taxon>
        <taxon>Bacillati</taxon>
        <taxon>Actinomycetota</taxon>
        <taxon>Actinomycetes</taxon>
        <taxon>Mycobacteriales</taxon>
        <taxon>Gordoniaceae</taxon>
        <taxon>Gordonia</taxon>
    </lineage>
</organism>
<feature type="domain" description="DUF6493" evidence="1">
    <location>
        <begin position="62"/>
        <end position="172"/>
    </location>
</feature>
<evidence type="ECO:0000313" key="3">
    <source>
        <dbReference type="Proteomes" id="UP000006023"/>
    </source>
</evidence>
<comment type="caution">
    <text evidence="2">The sequence shown here is derived from an EMBL/GenBank/DDBJ whole genome shotgun (WGS) entry which is preliminary data.</text>
</comment>
<gene>
    <name evidence="2" type="ORF">GOAMR_20_01610</name>
</gene>
<dbReference type="AlphaFoldDB" id="G7GLY8"/>
<dbReference type="STRING" id="1075090.GOAMR_20_01610"/>
<sequence>MSYPNLQSYLAALPSLVAGGASLHDLYTALRDVEDPSPRVFVDGLDPAGRGGEVSLTNVDTYQRDSWRTAIVELCGDGTLDRARVLRSCLEALDRDYSSYRAGWYSRTYKALQSNAHEAARDQDVLCATLGSRMGASVSLAVSQLAAVQKAKLLDADAFVASCAPAFTGTKVAAMGGLRRTHPRGHPDGHRDRASAAAVGHTHRRSGLGCPDRIGSAVSLRRRARC</sequence>
<evidence type="ECO:0000313" key="2">
    <source>
        <dbReference type="EMBL" id="GAB04613.1"/>
    </source>
</evidence>
<dbReference type="InterPro" id="IPR045472">
    <property type="entry name" value="DUF6493"/>
</dbReference>
<protein>
    <recommendedName>
        <fullName evidence="1">DUF6493 domain-containing protein</fullName>
    </recommendedName>
</protein>